<dbReference type="RefSeq" id="WP_092379383.1">
    <property type="nucleotide sequence ID" value="NZ_FORX01000028.1"/>
</dbReference>
<evidence type="ECO:0000313" key="2">
    <source>
        <dbReference type="Proteomes" id="UP000198635"/>
    </source>
</evidence>
<dbReference type="EMBL" id="FORX01000028">
    <property type="protein sequence ID" value="SFK49662.1"/>
    <property type="molecule type" value="Genomic_DNA"/>
</dbReference>
<dbReference type="Proteomes" id="UP000198635">
    <property type="component" value="Unassembled WGS sequence"/>
</dbReference>
<evidence type="ECO:0000313" key="1">
    <source>
        <dbReference type="EMBL" id="SFK49662.1"/>
    </source>
</evidence>
<gene>
    <name evidence="1" type="ORF">SAMN04488082_12836</name>
</gene>
<proteinExistence type="predicted"/>
<name>A0A1I3ZZZ3_9BACT</name>
<reference evidence="2" key="1">
    <citation type="submission" date="2016-10" db="EMBL/GenBank/DDBJ databases">
        <authorList>
            <person name="Varghese N."/>
            <person name="Submissions S."/>
        </authorList>
    </citation>
    <scope>NUCLEOTIDE SEQUENCE [LARGE SCALE GENOMIC DNA]</scope>
    <source>
        <strain evidence="2">DSM 5918</strain>
    </source>
</reference>
<sequence>MYYNKIKNFKNYNNYINKKFDYSSLISSINLSIDFTKLFFRYDSISSHDFLKLANNIFDSVHVIHKNYRHFKAYKLIDNVNHFFRFSFIFKDNYFLGISLRIGHPDKSVVDFIENNIPYTYAMSAVEYSVDFRGSDPYELFRLIRTTAHIRWPGKNTPSSYATTYYLSNSRTSLTSGCYAYIKFNTPEKPFVRLELRARNHFYKRKNIKKIRTALSLRPNEVFKNLSFSYVDLKALLVKSKSSLNFETENEENNIILNKFFGMIMNQSIFNDLESDSGIVGLTGVKQKVSSITKNSSTIYKKHEFNQIFFESIKNRSFI</sequence>
<protein>
    <submittedName>
        <fullName evidence="1">Uncharacterized protein</fullName>
    </submittedName>
</protein>
<accession>A0A1I3ZZZ3</accession>
<keyword evidence="2" id="KW-1185">Reference proteome</keyword>
<organism evidence="1 2">
    <name type="scientific">Desulfomicrobium apsheronum</name>
    <dbReference type="NCBI Taxonomy" id="52560"/>
    <lineage>
        <taxon>Bacteria</taxon>
        <taxon>Pseudomonadati</taxon>
        <taxon>Thermodesulfobacteriota</taxon>
        <taxon>Desulfovibrionia</taxon>
        <taxon>Desulfovibrionales</taxon>
        <taxon>Desulfomicrobiaceae</taxon>
        <taxon>Desulfomicrobium</taxon>
    </lineage>
</organism>
<dbReference type="AlphaFoldDB" id="A0A1I3ZZZ3"/>